<keyword evidence="6" id="KW-1185">Reference proteome</keyword>
<keyword evidence="1" id="KW-0508">mRNA splicing</keyword>
<evidence type="ECO:0000256" key="2">
    <source>
        <dbReference type="ARBA" id="ARBA00022737"/>
    </source>
</evidence>
<evidence type="ECO:0000256" key="1">
    <source>
        <dbReference type="ARBA" id="ARBA00022728"/>
    </source>
</evidence>
<organism evidence="5 6">
    <name type="scientific">Ambispora gerdemannii</name>
    <dbReference type="NCBI Taxonomy" id="144530"/>
    <lineage>
        <taxon>Eukaryota</taxon>
        <taxon>Fungi</taxon>
        <taxon>Fungi incertae sedis</taxon>
        <taxon>Mucoromycota</taxon>
        <taxon>Glomeromycotina</taxon>
        <taxon>Glomeromycetes</taxon>
        <taxon>Archaeosporales</taxon>
        <taxon>Ambisporaceae</taxon>
        <taxon>Ambispora</taxon>
    </lineage>
</organism>
<evidence type="ECO:0000259" key="3">
    <source>
        <dbReference type="Pfam" id="PF23220"/>
    </source>
</evidence>
<protein>
    <submittedName>
        <fullName evidence="5">7881_t:CDS:1</fullName>
    </submittedName>
</protein>
<sequence>TRRTFDRALEALPITQHPKRWNLRVKLWRNCNSIVSAIPKGKKLKLLRIFHSSSWNQTMLKDALIFLLSLNRYDEARDVFEEDIATVIKVRDFTQIFYAYAEFEETNGKEDPEEDSDLELRLSTNAVYERILELKIATPQIIINYAKFLEANKYFEESFKVYERERGVELFNYPIAFEFGIYLTKFIN</sequence>
<dbReference type="InterPro" id="IPR011990">
    <property type="entry name" value="TPR-like_helical_dom_sf"/>
</dbReference>
<dbReference type="InterPro" id="IPR055430">
    <property type="entry name" value="HAT_Syf1_CNRKL1_C"/>
</dbReference>
<dbReference type="GO" id="GO:0071014">
    <property type="term" value="C:post-mRNA release spliceosomal complex"/>
    <property type="evidence" value="ECO:0007669"/>
    <property type="project" value="TreeGrafter"/>
</dbReference>
<dbReference type="Pfam" id="PF23231">
    <property type="entry name" value="HAT_Syf1_CNRKL1_C"/>
    <property type="match status" value="1"/>
</dbReference>
<evidence type="ECO:0000313" key="5">
    <source>
        <dbReference type="EMBL" id="CAG8619678.1"/>
    </source>
</evidence>
<gene>
    <name evidence="5" type="ORF">AGERDE_LOCUS10000</name>
</gene>
<dbReference type="OrthoDB" id="10067343at2759"/>
<proteinExistence type="predicted"/>
<evidence type="ECO:0000313" key="6">
    <source>
        <dbReference type="Proteomes" id="UP000789831"/>
    </source>
</evidence>
<dbReference type="SUPFAM" id="SSF48452">
    <property type="entry name" value="TPR-like"/>
    <property type="match status" value="1"/>
</dbReference>
<dbReference type="EMBL" id="CAJVPL010002786">
    <property type="protein sequence ID" value="CAG8619678.1"/>
    <property type="molecule type" value="Genomic_DNA"/>
</dbReference>
<keyword evidence="1" id="KW-0747">Spliceosome</keyword>
<feature type="domain" description="Pre-mRNA-splicing factor SYF1 central HAT repeats" evidence="3">
    <location>
        <begin position="67"/>
        <end position="120"/>
    </location>
</feature>
<keyword evidence="2" id="KW-0677">Repeat</keyword>
<feature type="non-terminal residue" evidence="5">
    <location>
        <position position="1"/>
    </location>
</feature>
<dbReference type="InterPro" id="IPR045075">
    <property type="entry name" value="Syf1-like"/>
</dbReference>
<keyword evidence="1" id="KW-0507">mRNA processing</keyword>
<accession>A0A9N9D1E4</accession>
<name>A0A9N9D1E4_9GLOM</name>
<dbReference type="AlphaFoldDB" id="A0A9N9D1E4"/>
<dbReference type="PANTHER" id="PTHR11246">
    <property type="entry name" value="PRE-MRNA SPLICING FACTOR"/>
    <property type="match status" value="1"/>
</dbReference>
<reference evidence="5" key="1">
    <citation type="submission" date="2021-06" db="EMBL/GenBank/DDBJ databases">
        <authorList>
            <person name="Kallberg Y."/>
            <person name="Tangrot J."/>
            <person name="Rosling A."/>
        </authorList>
    </citation>
    <scope>NUCLEOTIDE SEQUENCE</scope>
    <source>
        <strain evidence="5">MT106</strain>
    </source>
</reference>
<dbReference type="GO" id="GO:0000974">
    <property type="term" value="C:Prp19 complex"/>
    <property type="evidence" value="ECO:0007669"/>
    <property type="project" value="TreeGrafter"/>
</dbReference>
<dbReference type="Proteomes" id="UP000789831">
    <property type="component" value="Unassembled WGS sequence"/>
</dbReference>
<dbReference type="Gene3D" id="1.25.40.10">
    <property type="entry name" value="Tetratricopeptide repeat domain"/>
    <property type="match status" value="1"/>
</dbReference>
<dbReference type="GO" id="GO:0071007">
    <property type="term" value="C:U2-type catalytic step 2 spliceosome"/>
    <property type="evidence" value="ECO:0007669"/>
    <property type="project" value="TreeGrafter"/>
</dbReference>
<dbReference type="PANTHER" id="PTHR11246:SF5">
    <property type="entry name" value="PRE-MRNA-SPLICING FACTOR SYF1"/>
    <property type="match status" value="1"/>
</dbReference>
<dbReference type="InterPro" id="IPR056350">
    <property type="entry name" value="HAT_Syf1_central"/>
</dbReference>
<feature type="domain" description="Pre-mRNA-splicing factor Syf1/CRNKL1-like C-terminal HAT-repeats" evidence="4">
    <location>
        <begin position="123"/>
        <end position="188"/>
    </location>
</feature>
<comment type="caution">
    <text evidence="5">The sequence shown here is derived from an EMBL/GenBank/DDBJ whole genome shotgun (WGS) entry which is preliminary data.</text>
</comment>
<dbReference type="Pfam" id="PF23220">
    <property type="entry name" value="HAT_Syf1_M"/>
    <property type="match status" value="1"/>
</dbReference>
<dbReference type="GO" id="GO:0000349">
    <property type="term" value="P:generation of catalytic spliceosome for first transesterification step"/>
    <property type="evidence" value="ECO:0007669"/>
    <property type="project" value="TreeGrafter"/>
</dbReference>
<evidence type="ECO:0000259" key="4">
    <source>
        <dbReference type="Pfam" id="PF23231"/>
    </source>
</evidence>